<keyword evidence="4" id="KW-1185">Reference proteome</keyword>
<dbReference type="Pfam" id="PF08718">
    <property type="entry name" value="GLTP"/>
    <property type="match status" value="1"/>
</dbReference>
<accession>A0A9P5SQ74</accession>
<dbReference type="FunFam" id="1.10.3520.10:FF:000001">
    <property type="entry name" value="Pleckstrin domain-containing family A member 8"/>
    <property type="match status" value="1"/>
</dbReference>
<evidence type="ECO:0000313" key="4">
    <source>
        <dbReference type="Proteomes" id="UP000696485"/>
    </source>
</evidence>
<reference evidence="3" key="1">
    <citation type="journal article" date="2020" name="Fungal Divers.">
        <title>Resolving the Mortierellaceae phylogeny through synthesis of multi-gene phylogenetics and phylogenomics.</title>
        <authorList>
            <person name="Vandepol N."/>
            <person name="Liber J."/>
            <person name="Desiro A."/>
            <person name="Na H."/>
            <person name="Kennedy M."/>
            <person name="Barry K."/>
            <person name="Grigoriev I.V."/>
            <person name="Miller A.N."/>
            <person name="O'Donnell K."/>
            <person name="Stajich J.E."/>
            <person name="Bonito G."/>
        </authorList>
    </citation>
    <scope>NUCLEOTIDE SEQUENCE</scope>
    <source>
        <strain evidence="3">NVP1</strain>
    </source>
</reference>
<evidence type="ECO:0000313" key="3">
    <source>
        <dbReference type="EMBL" id="KAF9332621.1"/>
    </source>
</evidence>
<dbReference type="Proteomes" id="UP000696485">
    <property type="component" value="Unassembled WGS sequence"/>
</dbReference>
<dbReference type="InterPro" id="IPR014830">
    <property type="entry name" value="Glycolipid_transfer_prot_dom"/>
</dbReference>
<keyword evidence="1" id="KW-0813">Transport</keyword>
<sequence length="192" mass="21369">MATYFKTTARNYSDVSVTADGIDTDQFLQATEGLVKIFDLFGNVFTVVQSDMNGNIKKIRERFLTNPAGNSTLQKLVLAEKAEKKKTATEGLLWLTRGLDFTLQSLEHSEANPSVELSASFTKGYEGTLRPHHGMLVRPIFAMAMKACPYRADFYAKLGSDQGLVQQDLSAYLAGLRKIVVDIQKFYADNKL</sequence>
<evidence type="ECO:0000259" key="2">
    <source>
        <dbReference type="Pfam" id="PF08718"/>
    </source>
</evidence>
<evidence type="ECO:0000256" key="1">
    <source>
        <dbReference type="ARBA" id="ARBA00022448"/>
    </source>
</evidence>
<comment type="caution">
    <text evidence="3">The sequence shown here is derived from an EMBL/GenBank/DDBJ whole genome shotgun (WGS) entry which is preliminary data.</text>
</comment>
<gene>
    <name evidence="3" type="ORF">BG006_004488</name>
</gene>
<organism evidence="3 4">
    <name type="scientific">Podila minutissima</name>
    <dbReference type="NCBI Taxonomy" id="64525"/>
    <lineage>
        <taxon>Eukaryota</taxon>
        <taxon>Fungi</taxon>
        <taxon>Fungi incertae sedis</taxon>
        <taxon>Mucoromycota</taxon>
        <taxon>Mortierellomycotina</taxon>
        <taxon>Mortierellomycetes</taxon>
        <taxon>Mortierellales</taxon>
        <taxon>Mortierellaceae</taxon>
        <taxon>Podila</taxon>
    </lineage>
</organism>
<proteinExistence type="predicted"/>
<dbReference type="GO" id="GO:0005829">
    <property type="term" value="C:cytosol"/>
    <property type="evidence" value="ECO:0007669"/>
    <property type="project" value="TreeGrafter"/>
</dbReference>
<dbReference type="PANTHER" id="PTHR10219:SF25">
    <property type="entry name" value="PLECKSTRIN HOMOLOGY DOMAIN-CONTAINING FAMILY A MEMBER 8"/>
    <property type="match status" value="1"/>
</dbReference>
<feature type="domain" description="Glycolipid transfer protein" evidence="2">
    <location>
        <begin position="22"/>
        <end position="159"/>
    </location>
</feature>
<dbReference type="Gene3D" id="1.10.3520.10">
    <property type="entry name" value="Glycolipid transfer protein"/>
    <property type="match status" value="1"/>
</dbReference>
<dbReference type="PANTHER" id="PTHR10219">
    <property type="entry name" value="GLYCOLIPID TRANSFER PROTEIN-RELATED"/>
    <property type="match status" value="1"/>
</dbReference>
<dbReference type="SUPFAM" id="SSF110004">
    <property type="entry name" value="Glycolipid transfer protein, GLTP"/>
    <property type="match status" value="1"/>
</dbReference>
<protein>
    <recommendedName>
        <fullName evidence="2">Glycolipid transfer protein domain-containing protein</fullName>
    </recommendedName>
</protein>
<name>A0A9P5SQ74_9FUNG</name>
<dbReference type="GO" id="GO:1902387">
    <property type="term" value="F:ceramide 1-phosphate binding"/>
    <property type="evidence" value="ECO:0007669"/>
    <property type="project" value="TreeGrafter"/>
</dbReference>
<dbReference type="GO" id="GO:0016020">
    <property type="term" value="C:membrane"/>
    <property type="evidence" value="ECO:0007669"/>
    <property type="project" value="TreeGrafter"/>
</dbReference>
<dbReference type="GO" id="GO:1902388">
    <property type="term" value="F:ceramide 1-phosphate transfer activity"/>
    <property type="evidence" value="ECO:0007669"/>
    <property type="project" value="TreeGrafter"/>
</dbReference>
<dbReference type="EMBL" id="JAAAUY010000249">
    <property type="protein sequence ID" value="KAF9332621.1"/>
    <property type="molecule type" value="Genomic_DNA"/>
</dbReference>
<dbReference type="AlphaFoldDB" id="A0A9P5SQ74"/>
<dbReference type="InterPro" id="IPR036497">
    <property type="entry name" value="GLTP_sf"/>
</dbReference>